<dbReference type="PANTHER" id="PTHR20855">
    <property type="entry name" value="ADIPOR/PROGESTIN RECEPTOR-RELATED"/>
    <property type="match status" value="1"/>
</dbReference>
<dbReference type="PANTHER" id="PTHR20855:SF3">
    <property type="entry name" value="LD03007P"/>
    <property type="match status" value="1"/>
</dbReference>
<comment type="subcellular location">
    <subcellularLocation>
        <location evidence="1">Cell membrane</location>
        <topology evidence="1">Multi-pass membrane protein</topology>
    </subcellularLocation>
</comment>
<keyword evidence="6 8" id="KW-0472">Membrane</keyword>
<dbReference type="GO" id="GO:0046872">
    <property type="term" value="F:metal ion binding"/>
    <property type="evidence" value="ECO:0007669"/>
    <property type="project" value="UniProtKB-KW"/>
</dbReference>
<feature type="transmembrane region" description="Helical" evidence="8">
    <location>
        <begin position="39"/>
        <end position="60"/>
    </location>
</feature>
<dbReference type="EMBL" id="OU963865">
    <property type="protein sequence ID" value="CAH0388264.1"/>
    <property type="molecule type" value="Genomic_DNA"/>
</dbReference>
<evidence type="ECO:0000256" key="5">
    <source>
        <dbReference type="ARBA" id="ARBA00022989"/>
    </source>
</evidence>
<protein>
    <submittedName>
        <fullName evidence="9">Uncharacterized protein</fullName>
    </submittedName>
</protein>
<evidence type="ECO:0000313" key="10">
    <source>
        <dbReference type="Proteomes" id="UP001152759"/>
    </source>
</evidence>
<keyword evidence="3" id="KW-1003">Cell membrane</keyword>
<dbReference type="GO" id="GO:0140911">
    <property type="term" value="F:pore-forming activity"/>
    <property type="evidence" value="ECO:0007669"/>
    <property type="project" value="InterPro"/>
</dbReference>
<dbReference type="InterPro" id="IPR005744">
    <property type="entry name" value="Hy-lIII"/>
</dbReference>
<evidence type="ECO:0000256" key="4">
    <source>
        <dbReference type="ARBA" id="ARBA00022692"/>
    </source>
</evidence>
<comment type="similarity">
    <text evidence="2">Belongs to the ADIPOR family.</text>
</comment>
<dbReference type="InterPro" id="IPR004254">
    <property type="entry name" value="AdipoR/HlyIII-related"/>
</dbReference>
<dbReference type="AlphaFoldDB" id="A0A9P0ABL0"/>
<gene>
    <name evidence="9" type="ORF">BEMITA_LOCUS7186</name>
</gene>
<sequence>MWPNAASIQPLTSRFKRIRWMNSASNSKVRYDPTPIEHIMNILTHGLVIVPSIYGGIVLVQQSQNFRQIFAAVIYGISLVFIFTMSTLFHLTAYFNYDKKVKDFFHRGDRAMIYIFIAASYFPWLILSPAIRTNEITLHFWWIVWLFAVVGVIYQQIFHEKYKKLETLLYVLSGLLPAIPIVRAVRIAGLEELKLGGVLYLFGVFFFKSDGKIPCAHAIWHTFVAFAAAVHFFAVYHYLYLVAET</sequence>
<keyword evidence="7" id="KW-0862">Zinc</keyword>
<evidence type="ECO:0000256" key="6">
    <source>
        <dbReference type="ARBA" id="ARBA00023136"/>
    </source>
</evidence>
<evidence type="ECO:0000256" key="7">
    <source>
        <dbReference type="PIRSR" id="PIRSR604254-1"/>
    </source>
</evidence>
<organism evidence="9 10">
    <name type="scientific">Bemisia tabaci</name>
    <name type="common">Sweetpotato whitefly</name>
    <name type="synonym">Aleurodes tabaci</name>
    <dbReference type="NCBI Taxonomy" id="7038"/>
    <lineage>
        <taxon>Eukaryota</taxon>
        <taxon>Metazoa</taxon>
        <taxon>Ecdysozoa</taxon>
        <taxon>Arthropoda</taxon>
        <taxon>Hexapoda</taxon>
        <taxon>Insecta</taxon>
        <taxon>Pterygota</taxon>
        <taxon>Neoptera</taxon>
        <taxon>Paraneoptera</taxon>
        <taxon>Hemiptera</taxon>
        <taxon>Sternorrhyncha</taxon>
        <taxon>Aleyrodoidea</taxon>
        <taxon>Aleyrodidae</taxon>
        <taxon>Aleyrodinae</taxon>
        <taxon>Bemisia</taxon>
    </lineage>
</organism>
<dbReference type="Pfam" id="PF03006">
    <property type="entry name" value="HlyIII"/>
    <property type="match status" value="1"/>
</dbReference>
<dbReference type="NCBIfam" id="TIGR01065">
    <property type="entry name" value="hlyIII"/>
    <property type="match status" value="1"/>
</dbReference>
<feature type="transmembrane region" description="Helical" evidence="8">
    <location>
        <begin position="72"/>
        <end position="91"/>
    </location>
</feature>
<feature type="binding site" evidence="7">
    <location>
        <position position="90"/>
    </location>
    <ligand>
        <name>Zn(2+)</name>
        <dbReference type="ChEBI" id="CHEBI:29105"/>
    </ligand>
</feature>
<feature type="transmembrane region" description="Helical" evidence="8">
    <location>
        <begin position="138"/>
        <end position="155"/>
    </location>
</feature>
<keyword evidence="7" id="KW-0479">Metal-binding</keyword>
<evidence type="ECO:0000256" key="3">
    <source>
        <dbReference type="ARBA" id="ARBA00022475"/>
    </source>
</evidence>
<dbReference type="GO" id="GO:0005886">
    <property type="term" value="C:plasma membrane"/>
    <property type="evidence" value="ECO:0007669"/>
    <property type="project" value="UniProtKB-SubCell"/>
</dbReference>
<keyword evidence="5 8" id="KW-1133">Transmembrane helix</keyword>
<feature type="transmembrane region" description="Helical" evidence="8">
    <location>
        <begin position="167"/>
        <end position="185"/>
    </location>
</feature>
<keyword evidence="10" id="KW-1185">Reference proteome</keyword>
<feature type="binding site" evidence="7">
    <location>
        <position position="221"/>
    </location>
    <ligand>
        <name>Zn(2+)</name>
        <dbReference type="ChEBI" id="CHEBI:29105"/>
    </ligand>
</feature>
<feature type="binding site" evidence="7">
    <location>
        <position position="217"/>
    </location>
    <ligand>
        <name>Zn(2+)</name>
        <dbReference type="ChEBI" id="CHEBI:29105"/>
    </ligand>
</feature>
<evidence type="ECO:0000256" key="2">
    <source>
        <dbReference type="ARBA" id="ARBA00007018"/>
    </source>
</evidence>
<keyword evidence="4 8" id="KW-0812">Transmembrane</keyword>
<evidence type="ECO:0000313" key="9">
    <source>
        <dbReference type="EMBL" id="CAH0388264.1"/>
    </source>
</evidence>
<dbReference type="KEGG" id="btab:109034375"/>
<evidence type="ECO:0000256" key="8">
    <source>
        <dbReference type="SAM" id="Phobius"/>
    </source>
</evidence>
<feature type="transmembrane region" description="Helical" evidence="8">
    <location>
        <begin position="218"/>
        <end position="239"/>
    </location>
</feature>
<reference evidence="9" key="1">
    <citation type="submission" date="2021-12" db="EMBL/GenBank/DDBJ databases">
        <authorList>
            <person name="King R."/>
        </authorList>
    </citation>
    <scope>NUCLEOTIDE SEQUENCE</scope>
</reference>
<feature type="transmembrane region" description="Helical" evidence="8">
    <location>
        <begin position="111"/>
        <end position="131"/>
    </location>
</feature>
<evidence type="ECO:0000256" key="1">
    <source>
        <dbReference type="ARBA" id="ARBA00004651"/>
    </source>
</evidence>
<dbReference type="Proteomes" id="UP001152759">
    <property type="component" value="Chromosome 4"/>
</dbReference>
<proteinExistence type="inferred from homology"/>
<name>A0A9P0ABL0_BEMTA</name>
<accession>A0A9P0ABL0</accession>